<reference evidence="1 2" key="1">
    <citation type="submission" date="2012-05" db="EMBL/GenBank/DDBJ databases">
        <title>Recombination and specialization in a pathogen metapopulation.</title>
        <authorList>
            <person name="Gardiner A."/>
            <person name="Kemen E."/>
            <person name="Schultz-Larsen T."/>
            <person name="MacLean D."/>
            <person name="Van Oosterhout C."/>
            <person name="Jones J.D.G."/>
        </authorList>
    </citation>
    <scope>NUCLEOTIDE SEQUENCE [LARGE SCALE GENOMIC DNA]</scope>
    <source>
        <strain evidence="1 2">Ac Nc2</strain>
    </source>
</reference>
<proteinExistence type="predicted"/>
<evidence type="ECO:0000313" key="1">
    <source>
        <dbReference type="EMBL" id="CCI45048.1"/>
    </source>
</evidence>
<accession>A0A024GE60</accession>
<gene>
    <name evidence="1" type="ORF">BN9_058950</name>
</gene>
<protein>
    <submittedName>
        <fullName evidence="1">Uncharacterized protein</fullName>
    </submittedName>
</protein>
<keyword evidence="2" id="KW-1185">Reference proteome</keyword>
<organism evidence="1 2">
    <name type="scientific">Albugo candida</name>
    <dbReference type="NCBI Taxonomy" id="65357"/>
    <lineage>
        <taxon>Eukaryota</taxon>
        <taxon>Sar</taxon>
        <taxon>Stramenopiles</taxon>
        <taxon>Oomycota</taxon>
        <taxon>Peronosporomycetes</taxon>
        <taxon>Albuginales</taxon>
        <taxon>Albuginaceae</taxon>
        <taxon>Albugo</taxon>
    </lineage>
</organism>
<dbReference type="AlphaFoldDB" id="A0A024GE60"/>
<evidence type="ECO:0000313" key="2">
    <source>
        <dbReference type="Proteomes" id="UP000053237"/>
    </source>
</evidence>
<comment type="caution">
    <text evidence="1">The sequence shown here is derived from an EMBL/GenBank/DDBJ whole genome shotgun (WGS) entry which is preliminary data.</text>
</comment>
<dbReference type="InParanoid" id="A0A024GE60"/>
<dbReference type="EMBL" id="CAIX01000087">
    <property type="protein sequence ID" value="CCI45048.1"/>
    <property type="molecule type" value="Genomic_DNA"/>
</dbReference>
<name>A0A024GE60_9STRA</name>
<sequence length="51" mass="5691">MGTWLLSRVFAAISGQIPSALDLPSTRSLAILRYFVKPSGSIHKDLCRRYP</sequence>
<dbReference type="Proteomes" id="UP000053237">
    <property type="component" value="Unassembled WGS sequence"/>
</dbReference>